<feature type="compositionally biased region" description="Low complexity" evidence="4">
    <location>
        <begin position="1"/>
        <end position="21"/>
    </location>
</feature>
<feature type="compositionally biased region" description="Low complexity" evidence="4">
    <location>
        <begin position="88"/>
        <end position="111"/>
    </location>
</feature>
<dbReference type="Gene3D" id="3.40.190.10">
    <property type="entry name" value="Periplasmic binding protein-like II"/>
    <property type="match status" value="2"/>
</dbReference>
<keyword evidence="5" id="KW-0472">Membrane</keyword>
<evidence type="ECO:0000256" key="1">
    <source>
        <dbReference type="ARBA" id="ARBA00010333"/>
    </source>
</evidence>
<dbReference type="CDD" id="cd13690">
    <property type="entry name" value="PBP2_GluB"/>
    <property type="match status" value="1"/>
</dbReference>
<organism evidence="7 8">
    <name type="scientific">Streptomyces hydrogenans</name>
    <dbReference type="NCBI Taxonomy" id="1873719"/>
    <lineage>
        <taxon>Bacteria</taxon>
        <taxon>Bacillati</taxon>
        <taxon>Actinomycetota</taxon>
        <taxon>Actinomycetes</taxon>
        <taxon>Kitasatosporales</taxon>
        <taxon>Streptomycetaceae</taxon>
        <taxon>Streptomyces</taxon>
    </lineage>
</organism>
<keyword evidence="8" id="KW-1185">Reference proteome</keyword>
<keyword evidence="3" id="KW-0732">Signal</keyword>
<feature type="compositionally biased region" description="Pro residues" evidence="4">
    <location>
        <begin position="34"/>
        <end position="47"/>
    </location>
</feature>
<dbReference type="EMBL" id="BNDW01000019">
    <property type="protein sequence ID" value="GHI22666.1"/>
    <property type="molecule type" value="Genomic_DNA"/>
</dbReference>
<comment type="caution">
    <text evidence="7">The sequence shown here is derived from an EMBL/GenBank/DDBJ whole genome shotgun (WGS) entry which is preliminary data.</text>
</comment>
<gene>
    <name evidence="7" type="ORF">Shyd_40370</name>
</gene>
<protein>
    <recommendedName>
        <fullName evidence="6">Solute-binding protein family 3/N-terminal domain-containing protein</fullName>
    </recommendedName>
</protein>
<dbReference type="PANTHER" id="PTHR30085:SF6">
    <property type="entry name" value="ABC TRANSPORTER GLUTAMINE-BINDING PROTEIN GLNH"/>
    <property type="match status" value="1"/>
</dbReference>
<dbReference type="RefSeq" id="WP_226651879.1">
    <property type="nucleotide sequence ID" value="NZ_BNDW01000019.1"/>
</dbReference>
<evidence type="ECO:0000256" key="4">
    <source>
        <dbReference type="SAM" id="MobiDB-lite"/>
    </source>
</evidence>
<keyword evidence="2" id="KW-0813">Transport</keyword>
<dbReference type="InterPro" id="IPR001638">
    <property type="entry name" value="Solute-binding_3/MltF_N"/>
</dbReference>
<evidence type="ECO:0000256" key="3">
    <source>
        <dbReference type="ARBA" id="ARBA00022729"/>
    </source>
</evidence>
<dbReference type="Proteomes" id="UP001052739">
    <property type="component" value="Unassembled WGS sequence"/>
</dbReference>
<evidence type="ECO:0000313" key="7">
    <source>
        <dbReference type="EMBL" id="GHI22666.1"/>
    </source>
</evidence>
<keyword evidence="5" id="KW-0812">Transmembrane</keyword>
<feature type="region of interest" description="Disordered" evidence="4">
    <location>
        <begin position="1"/>
        <end position="54"/>
    </location>
</feature>
<dbReference type="SUPFAM" id="SSF53850">
    <property type="entry name" value="Periplasmic binding protein-like II"/>
    <property type="match status" value="1"/>
</dbReference>
<feature type="domain" description="Solute-binding protein family 3/N-terminal" evidence="6">
    <location>
        <begin position="122"/>
        <end position="346"/>
    </location>
</feature>
<evidence type="ECO:0000256" key="5">
    <source>
        <dbReference type="SAM" id="Phobius"/>
    </source>
</evidence>
<dbReference type="PANTHER" id="PTHR30085">
    <property type="entry name" value="AMINO ACID ABC TRANSPORTER PERMEASE"/>
    <property type="match status" value="1"/>
</dbReference>
<comment type="similarity">
    <text evidence="1">Belongs to the bacterial solute-binding protein 3 family.</text>
</comment>
<sequence>MADTAPQDAAPQDAPPRDAAPAPVPGTTSYRIAPPVPPPPTGPPRTGPAPGGRRRLLLAAGIALALTAGGAVAWAKWPEKDPSKKTVGAHGPSSSAPSSPSSPSSSGTAASAPPPSAGGGAPFTIGVKSDQPGFGLKGPDGTYSGFDVAVATYVARALGHDPAGIVWKEVASSERETLLRDGTVDMVVATYAINDEREESVDFAGPYLVAHQDLLVRGDDTSVTSVADLGGKRVCATVGSSASVRLRTAAPGAQVHGLDSYQECLTGVFARAFEGVTADDALLAGYANEPQRRGFFRLAGLNLSEERYGVGLPEGSPLRGEVQAALDTMVADGSWERALRTNLPLLTPDPASLRR</sequence>
<feature type="transmembrane region" description="Helical" evidence="5">
    <location>
        <begin position="56"/>
        <end position="77"/>
    </location>
</feature>
<reference evidence="7" key="1">
    <citation type="submission" date="2024-05" db="EMBL/GenBank/DDBJ databases">
        <title>Whole genome shotgun sequence of Streptomyces hydrogenans NBRC 13475.</title>
        <authorList>
            <person name="Komaki H."/>
            <person name="Tamura T."/>
        </authorList>
    </citation>
    <scope>NUCLEOTIDE SEQUENCE</scope>
    <source>
        <strain evidence="7">NBRC 13475</strain>
    </source>
</reference>
<evidence type="ECO:0000313" key="8">
    <source>
        <dbReference type="Proteomes" id="UP001052739"/>
    </source>
</evidence>
<evidence type="ECO:0000259" key="6">
    <source>
        <dbReference type="SMART" id="SM00062"/>
    </source>
</evidence>
<evidence type="ECO:0000256" key="2">
    <source>
        <dbReference type="ARBA" id="ARBA00022448"/>
    </source>
</evidence>
<proteinExistence type="inferred from homology"/>
<keyword evidence="5" id="KW-1133">Transmembrane helix</keyword>
<accession>A0ABQ3PCB7</accession>
<dbReference type="InterPro" id="IPR051455">
    <property type="entry name" value="Bact_solute-bind_prot3"/>
</dbReference>
<name>A0ABQ3PCB7_9ACTN</name>
<dbReference type="SMART" id="SM00062">
    <property type="entry name" value="PBPb"/>
    <property type="match status" value="1"/>
</dbReference>
<feature type="region of interest" description="Disordered" evidence="4">
    <location>
        <begin position="81"/>
        <end position="126"/>
    </location>
</feature>
<dbReference type="Pfam" id="PF00497">
    <property type="entry name" value="SBP_bac_3"/>
    <property type="match status" value="1"/>
</dbReference>